<dbReference type="PANTHER" id="PTHR31805">
    <property type="entry name" value="RECEPTOR-LIKE KINASE, PUTATIVE (DUF1421)-RELATED"/>
    <property type="match status" value="1"/>
</dbReference>
<feature type="domain" description="DUF1421" evidence="3">
    <location>
        <begin position="552"/>
        <end position="595"/>
    </location>
</feature>
<evidence type="ECO:0000259" key="3">
    <source>
        <dbReference type="Pfam" id="PF07223"/>
    </source>
</evidence>
<evidence type="ECO:0000256" key="1">
    <source>
        <dbReference type="SAM" id="Coils"/>
    </source>
</evidence>
<evidence type="ECO:0000256" key="2">
    <source>
        <dbReference type="SAM" id="MobiDB-lite"/>
    </source>
</evidence>
<dbReference type="InterPro" id="IPR010820">
    <property type="entry name" value="DUF1421"/>
</dbReference>
<organism evidence="4 5">
    <name type="scientific">Dorcoceras hygrometricum</name>
    <dbReference type="NCBI Taxonomy" id="472368"/>
    <lineage>
        <taxon>Eukaryota</taxon>
        <taxon>Viridiplantae</taxon>
        <taxon>Streptophyta</taxon>
        <taxon>Embryophyta</taxon>
        <taxon>Tracheophyta</taxon>
        <taxon>Spermatophyta</taxon>
        <taxon>Magnoliopsida</taxon>
        <taxon>eudicotyledons</taxon>
        <taxon>Gunneridae</taxon>
        <taxon>Pentapetalae</taxon>
        <taxon>asterids</taxon>
        <taxon>lamiids</taxon>
        <taxon>Lamiales</taxon>
        <taxon>Gesneriaceae</taxon>
        <taxon>Didymocarpoideae</taxon>
        <taxon>Trichosporeae</taxon>
        <taxon>Loxocarpinae</taxon>
        <taxon>Dorcoceras</taxon>
    </lineage>
</organism>
<keyword evidence="5" id="KW-1185">Reference proteome</keyword>
<dbReference type="Proteomes" id="UP000250235">
    <property type="component" value="Unassembled WGS sequence"/>
</dbReference>
<feature type="compositionally biased region" description="Polar residues" evidence="2">
    <location>
        <begin position="487"/>
        <end position="496"/>
    </location>
</feature>
<feature type="region of interest" description="Disordered" evidence="2">
    <location>
        <begin position="62"/>
        <end position="88"/>
    </location>
</feature>
<name>A0A2Z7AJT9_9LAMI</name>
<feature type="compositionally biased region" description="Pro residues" evidence="2">
    <location>
        <begin position="383"/>
        <end position="400"/>
    </location>
</feature>
<evidence type="ECO:0000313" key="5">
    <source>
        <dbReference type="Proteomes" id="UP000250235"/>
    </source>
</evidence>
<feature type="compositionally biased region" description="Polar residues" evidence="2">
    <location>
        <begin position="18"/>
        <end position="28"/>
    </location>
</feature>
<feature type="region of interest" description="Disordered" evidence="2">
    <location>
        <begin position="251"/>
        <end position="522"/>
    </location>
</feature>
<proteinExistence type="predicted"/>
<keyword evidence="1" id="KW-0175">Coiled coil</keyword>
<feature type="compositionally biased region" description="Pro residues" evidence="2">
    <location>
        <begin position="329"/>
        <end position="371"/>
    </location>
</feature>
<feature type="compositionally biased region" description="Polar residues" evidence="2">
    <location>
        <begin position="280"/>
        <end position="302"/>
    </location>
</feature>
<dbReference type="PANTHER" id="PTHR31805:SF14">
    <property type="entry name" value="RECEPTOR-LIKE KINASE, PUTATIVE (DUF1421)-RELATED"/>
    <property type="match status" value="1"/>
</dbReference>
<feature type="compositionally biased region" description="Polar residues" evidence="2">
    <location>
        <begin position="406"/>
        <end position="417"/>
    </location>
</feature>
<feature type="compositionally biased region" description="Low complexity" evidence="2">
    <location>
        <begin position="305"/>
        <end position="316"/>
    </location>
</feature>
<feature type="region of interest" description="Disordered" evidence="2">
    <location>
        <begin position="18"/>
        <end position="43"/>
    </location>
</feature>
<dbReference type="OrthoDB" id="515416at2759"/>
<reference evidence="4 5" key="1">
    <citation type="journal article" date="2015" name="Proc. Natl. Acad. Sci. U.S.A.">
        <title>The resurrection genome of Boea hygrometrica: A blueprint for survival of dehydration.</title>
        <authorList>
            <person name="Xiao L."/>
            <person name="Yang G."/>
            <person name="Zhang L."/>
            <person name="Yang X."/>
            <person name="Zhao S."/>
            <person name="Ji Z."/>
            <person name="Zhou Q."/>
            <person name="Hu M."/>
            <person name="Wang Y."/>
            <person name="Chen M."/>
            <person name="Xu Y."/>
            <person name="Jin H."/>
            <person name="Xiao X."/>
            <person name="Hu G."/>
            <person name="Bao F."/>
            <person name="Hu Y."/>
            <person name="Wan P."/>
            <person name="Li L."/>
            <person name="Deng X."/>
            <person name="Kuang T."/>
            <person name="Xiang C."/>
            <person name="Zhu J.K."/>
            <person name="Oliver M.J."/>
            <person name="He Y."/>
        </authorList>
    </citation>
    <scope>NUCLEOTIDE SEQUENCE [LARGE SCALE GENOMIC DNA]</scope>
    <source>
        <strain evidence="5">cv. XS01</strain>
    </source>
</reference>
<evidence type="ECO:0000313" key="4">
    <source>
        <dbReference type="EMBL" id="KZV19359.1"/>
    </source>
</evidence>
<dbReference type="Pfam" id="PF07223">
    <property type="entry name" value="DUF1421"/>
    <property type="match status" value="1"/>
</dbReference>
<dbReference type="EMBL" id="KV016701">
    <property type="protein sequence ID" value="KZV19359.1"/>
    <property type="molecule type" value="Genomic_DNA"/>
</dbReference>
<feature type="compositionally biased region" description="Polar residues" evidence="2">
    <location>
        <begin position="251"/>
        <end position="261"/>
    </location>
</feature>
<sequence length="607" mass="65990">MNSNMASQFMDKQIMDLSNSQSTSTAMNSGGGGGGGDDFIDFMNRSDEKRDGIVPSYEFMPIRPGVGSSSPLPTTNHLSKFDSGEDDTSLRTWNSLDSKINVSSNRNHNSLDIDEPPKFVLGQSQTPLNASLSASLVSEIDKTVKKYTDNLLHTMDGVSARLSQLETRTRKLENSMDDLKESVGNNLGIIDGKLRQMGTILKEVQTGVQLISDKHERVGELPALKLQSSNLEEVGNQNLAHTELTQSIASSNQQFSTVSLTQPPQILPPPNAPPPKQNPESHVQFPNQYSQNQTTSVPQQESYFPPSGQTPQQQYQVPPPPQQHQHQLQPPPPHLQNQPPPPHLQNQPPPPHHQSQPPPPHHQHQPPPPQPQYSQTPPQHQHLPPPPPQPLSQPPPPSQLRPPFSAINTSMPQPQLSHHSEETLYGPTQTYPSGIRPPPSHPPAGVPPPQQLYSPNPNVYEPQSGRPIPGYSLSFGQSAGQVEPYPYSNSPSQYGSDSPRKPQQLPSNVGGLGGGSGYPQLPTARILPQAIPTASNVGGGSRSGGSGNKVPIDDVIDKVTHMGFPRDQVRATVRKLTENGQSVDLNVVLDKLMNDGEGQAPRGWFGR</sequence>
<dbReference type="PRINTS" id="PR01217">
    <property type="entry name" value="PRICHEXTENSN"/>
</dbReference>
<protein>
    <submittedName>
        <fullName evidence="4">Formin-like protein 3</fullName>
    </submittedName>
</protein>
<accession>A0A2Z7AJT9</accession>
<feature type="coiled-coil region" evidence="1">
    <location>
        <begin position="155"/>
        <end position="182"/>
    </location>
</feature>
<dbReference type="AlphaFoldDB" id="A0A2Z7AJT9"/>
<feature type="compositionally biased region" description="Pro residues" evidence="2">
    <location>
        <begin position="435"/>
        <end position="450"/>
    </location>
</feature>
<feature type="compositionally biased region" description="Low complexity" evidence="2">
    <location>
        <begin position="372"/>
        <end position="382"/>
    </location>
</feature>
<feature type="compositionally biased region" description="Pro residues" evidence="2">
    <location>
        <begin position="265"/>
        <end position="277"/>
    </location>
</feature>
<feature type="compositionally biased region" description="Polar residues" evidence="2">
    <location>
        <begin position="67"/>
        <end position="78"/>
    </location>
</feature>
<gene>
    <name evidence="4" type="ORF">F511_25094</name>
</gene>